<accession>A0ACC1T9F4</accession>
<evidence type="ECO:0000313" key="2">
    <source>
        <dbReference type="Proteomes" id="UP001148662"/>
    </source>
</evidence>
<proteinExistence type="predicted"/>
<comment type="caution">
    <text evidence="1">The sequence shown here is derived from an EMBL/GenBank/DDBJ whole genome shotgun (WGS) entry which is preliminary data.</text>
</comment>
<dbReference type="EMBL" id="JANHOG010000247">
    <property type="protein sequence ID" value="KAJ3556365.1"/>
    <property type="molecule type" value="Genomic_DNA"/>
</dbReference>
<evidence type="ECO:0000313" key="1">
    <source>
        <dbReference type="EMBL" id="KAJ3556365.1"/>
    </source>
</evidence>
<name>A0ACC1T9F4_9APHY</name>
<organism evidence="1 2">
    <name type="scientific">Phlebia brevispora</name>
    <dbReference type="NCBI Taxonomy" id="194682"/>
    <lineage>
        <taxon>Eukaryota</taxon>
        <taxon>Fungi</taxon>
        <taxon>Dikarya</taxon>
        <taxon>Basidiomycota</taxon>
        <taxon>Agaricomycotina</taxon>
        <taxon>Agaricomycetes</taxon>
        <taxon>Polyporales</taxon>
        <taxon>Meruliaceae</taxon>
        <taxon>Phlebia</taxon>
    </lineage>
</organism>
<sequence>MQTSAEVSDVASPLDLNDLALDHLVKRKRIEIGSQAYNSGKTTLSPSGVHIQRANMTAPADPVNNVIQVVGSNLEGTGADKLQLYGIPISVLNYRNRFSSKTYEICKFVLELVIKWSIDIGMLGNVNVGTIPPVFEIQARLSMCIPVEGAALANMAKVKIARTMLKFIAVDCVSVGTDSASQLCLVKPGSNYSPLAQFNGARCANSQRHCLTLILLHHIAPWFKNVIPASSRLSRAMSSHEEYKLLPDSPIDNDEPSLLPPSKSPWKKTVLYWIFAVHSIITLALLTALYRAFRYPSSQICAQMLYSPAQDAIAYETRQFYLPLNVSGSVYLSDPSPEVDQAWDTLYNELGLSQISENEASRLPDETAPFPDDPTKRVVILSVFHQLHCLNVLRKIYHSDYYADPITGDVGDTPHKDISVHVAHCLDVLRQEIMCAADVSPIVFQWNEERQETLPMMSIAHTCRKWENIVDWANAHKL</sequence>
<keyword evidence="2" id="KW-1185">Reference proteome</keyword>
<dbReference type="Proteomes" id="UP001148662">
    <property type="component" value="Unassembled WGS sequence"/>
</dbReference>
<gene>
    <name evidence="1" type="ORF">NM688_g2069</name>
</gene>
<protein>
    <submittedName>
        <fullName evidence="1">Uncharacterized protein</fullName>
    </submittedName>
</protein>
<reference evidence="1" key="1">
    <citation type="submission" date="2022-07" db="EMBL/GenBank/DDBJ databases">
        <title>Genome Sequence of Phlebia brevispora.</title>
        <authorList>
            <person name="Buettner E."/>
        </authorList>
    </citation>
    <scope>NUCLEOTIDE SEQUENCE</scope>
    <source>
        <strain evidence="1">MPL23</strain>
    </source>
</reference>